<dbReference type="InterPro" id="IPR023298">
    <property type="entry name" value="ATPase_P-typ_TM_dom_sf"/>
</dbReference>
<keyword evidence="7" id="KW-0479">Metal-binding</keyword>
<feature type="domain" description="P-type ATPase A" evidence="14">
    <location>
        <begin position="284"/>
        <end position="365"/>
    </location>
</feature>
<keyword evidence="9" id="KW-1278">Translocase</keyword>
<dbReference type="PANTHER" id="PTHR43520">
    <property type="entry name" value="ATP7, ISOFORM B"/>
    <property type="match status" value="1"/>
</dbReference>
<accession>A0A0K1PHJ4</accession>
<dbReference type="InterPro" id="IPR036412">
    <property type="entry name" value="HAD-like_sf"/>
</dbReference>
<evidence type="ECO:0000256" key="5">
    <source>
        <dbReference type="ARBA" id="ARBA00022553"/>
    </source>
</evidence>
<dbReference type="KEGG" id="vin:AKJ08_3369"/>
<keyword evidence="12 13" id="KW-0472">Membrane</keyword>
<feature type="transmembrane region" description="Helical" evidence="13">
    <location>
        <begin position="242"/>
        <end position="261"/>
    </location>
</feature>
<dbReference type="Gene3D" id="3.30.70.100">
    <property type="match status" value="1"/>
</dbReference>
<dbReference type="PROSITE" id="PS00154">
    <property type="entry name" value="ATPASE_E1_E2"/>
    <property type="match status" value="1"/>
</dbReference>
<dbReference type="InterPro" id="IPR018303">
    <property type="entry name" value="ATPase_P-typ_P_site"/>
</dbReference>
<name>A0A0K1PHJ4_9BACT</name>
<evidence type="ECO:0000259" key="14">
    <source>
        <dbReference type="Pfam" id="PF00122"/>
    </source>
</evidence>
<proteinExistence type="inferred from homology"/>
<feature type="transmembrane region" description="Helical" evidence="13">
    <location>
        <begin position="716"/>
        <end position="735"/>
    </location>
</feature>
<keyword evidence="11" id="KW-0406">Ion transport</keyword>
<dbReference type="Gene3D" id="3.40.1110.10">
    <property type="entry name" value="Calcium-transporting ATPase, cytoplasmic domain N"/>
    <property type="match status" value="1"/>
</dbReference>
<evidence type="ECO:0000313" key="17">
    <source>
        <dbReference type="Proteomes" id="UP000055590"/>
    </source>
</evidence>
<keyword evidence="8" id="KW-0460">Magnesium</keyword>
<dbReference type="CDD" id="cd00371">
    <property type="entry name" value="HMA"/>
    <property type="match status" value="1"/>
</dbReference>
<dbReference type="GO" id="GO:0000166">
    <property type="term" value="F:nucleotide binding"/>
    <property type="evidence" value="ECO:0007669"/>
    <property type="project" value="InterPro"/>
</dbReference>
<dbReference type="GO" id="GO:0055070">
    <property type="term" value="P:copper ion homeostasis"/>
    <property type="evidence" value="ECO:0007669"/>
    <property type="project" value="TreeGrafter"/>
</dbReference>
<dbReference type="SUPFAM" id="SSF81665">
    <property type="entry name" value="Calcium ATPase, transmembrane domain M"/>
    <property type="match status" value="1"/>
</dbReference>
<comment type="subcellular location">
    <subcellularLocation>
        <location evidence="1">Cell membrane</location>
        <topology evidence="1">Multi-pass membrane protein</topology>
    </subcellularLocation>
</comment>
<dbReference type="PATRIC" id="fig|1391653.3.peg.3519"/>
<dbReference type="PRINTS" id="PR00119">
    <property type="entry name" value="CATATPASE"/>
</dbReference>
<dbReference type="GO" id="GO:0005507">
    <property type="term" value="F:copper ion binding"/>
    <property type="evidence" value="ECO:0007669"/>
    <property type="project" value="TreeGrafter"/>
</dbReference>
<feature type="transmembrane region" description="Helical" evidence="13">
    <location>
        <begin position="425"/>
        <end position="444"/>
    </location>
</feature>
<keyword evidence="6 13" id="KW-0812">Transmembrane</keyword>
<feature type="transmembrane region" description="Helical" evidence="13">
    <location>
        <begin position="396"/>
        <end position="413"/>
    </location>
</feature>
<evidence type="ECO:0000256" key="7">
    <source>
        <dbReference type="ARBA" id="ARBA00022723"/>
    </source>
</evidence>
<dbReference type="SUPFAM" id="SSF81653">
    <property type="entry name" value="Calcium ATPase, transduction domain A"/>
    <property type="match status" value="1"/>
</dbReference>
<dbReference type="InterPro" id="IPR023299">
    <property type="entry name" value="ATPase_P-typ_cyto_dom_N"/>
</dbReference>
<reference evidence="16 17" key="1">
    <citation type="submission" date="2015-08" db="EMBL/GenBank/DDBJ databases">
        <authorList>
            <person name="Babu N.S."/>
            <person name="Beckwith C.J."/>
            <person name="Beseler K.G."/>
            <person name="Brison A."/>
            <person name="Carone J.V."/>
            <person name="Caskin T.P."/>
            <person name="Diamond M."/>
            <person name="Durham M.E."/>
            <person name="Foxe J.M."/>
            <person name="Go M."/>
            <person name="Henderson B.A."/>
            <person name="Jones I.B."/>
            <person name="McGettigan J.A."/>
            <person name="Micheletti S.J."/>
            <person name="Nasrallah M.E."/>
            <person name="Ortiz D."/>
            <person name="Piller C.R."/>
            <person name="Privatt S.R."/>
            <person name="Schneider S.L."/>
            <person name="Sharp S."/>
            <person name="Smith T.C."/>
            <person name="Stanton J.D."/>
            <person name="Ullery H.E."/>
            <person name="Wilson R.J."/>
            <person name="Serrano M.G."/>
            <person name="Buck G."/>
            <person name="Lee V."/>
            <person name="Wang Y."/>
            <person name="Carvalho R."/>
            <person name="Voegtly L."/>
            <person name="Shi R."/>
            <person name="Duckworth R."/>
            <person name="Johnson A."/>
            <person name="Loviza R."/>
            <person name="Walstead R."/>
            <person name="Shah Z."/>
            <person name="Kiflezghi M."/>
            <person name="Wade K."/>
            <person name="Ball S.L."/>
            <person name="Bradley K.W."/>
            <person name="Asai D.J."/>
            <person name="Bowman C.A."/>
            <person name="Russell D.A."/>
            <person name="Pope W.H."/>
            <person name="Jacobs-Sera D."/>
            <person name="Hendrix R.W."/>
            <person name="Hatfull G.F."/>
        </authorList>
    </citation>
    <scope>NUCLEOTIDE SEQUENCE [LARGE SCALE GENOMIC DNA]</scope>
    <source>
        <strain evidence="16 17">DSM 27710</strain>
    </source>
</reference>
<organism evidence="16 17">
    <name type="scientific">Vulgatibacter incomptus</name>
    <dbReference type="NCBI Taxonomy" id="1391653"/>
    <lineage>
        <taxon>Bacteria</taxon>
        <taxon>Pseudomonadati</taxon>
        <taxon>Myxococcota</taxon>
        <taxon>Myxococcia</taxon>
        <taxon>Myxococcales</taxon>
        <taxon>Cystobacterineae</taxon>
        <taxon>Vulgatibacteraceae</taxon>
        <taxon>Vulgatibacter</taxon>
    </lineage>
</organism>
<keyword evidence="10 13" id="KW-1133">Transmembrane helix</keyword>
<evidence type="ECO:0000256" key="2">
    <source>
        <dbReference type="ARBA" id="ARBA00006024"/>
    </source>
</evidence>
<keyword evidence="17" id="KW-1185">Reference proteome</keyword>
<dbReference type="InterPro" id="IPR023214">
    <property type="entry name" value="HAD_sf"/>
</dbReference>
<dbReference type="InterPro" id="IPR021993">
    <property type="entry name" value="ATPase-cat-bd"/>
</dbReference>
<evidence type="ECO:0000259" key="15">
    <source>
        <dbReference type="Pfam" id="PF12156"/>
    </source>
</evidence>
<comment type="similarity">
    <text evidence="2">Belongs to the cation transport ATPase (P-type) (TC 3.A.3) family. Type IB subfamily.</text>
</comment>
<evidence type="ECO:0000256" key="12">
    <source>
        <dbReference type="ARBA" id="ARBA00023136"/>
    </source>
</evidence>
<dbReference type="InterPro" id="IPR036163">
    <property type="entry name" value="HMA_dom_sf"/>
</dbReference>
<keyword evidence="4" id="KW-1003">Cell membrane</keyword>
<protein>
    <submittedName>
        <fullName evidence="16">Type cbb3 cytochrome oxidase biogenesis protein CcoI</fullName>
    </submittedName>
</protein>
<evidence type="ECO:0000256" key="9">
    <source>
        <dbReference type="ARBA" id="ARBA00022967"/>
    </source>
</evidence>
<dbReference type="InterPro" id="IPR008250">
    <property type="entry name" value="ATPase_P-typ_transduc_dom_A_sf"/>
</dbReference>
<dbReference type="EMBL" id="CP012332">
    <property type="protein sequence ID" value="AKU92982.1"/>
    <property type="molecule type" value="Genomic_DNA"/>
</dbReference>
<evidence type="ECO:0000256" key="1">
    <source>
        <dbReference type="ARBA" id="ARBA00004651"/>
    </source>
</evidence>
<keyword evidence="3" id="KW-0813">Transport</keyword>
<feature type="transmembrane region" description="Helical" evidence="13">
    <location>
        <begin position="147"/>
        <end position="170"/>
    </location>
</feature>
<dbReference type="AlphaFoldDB" id="A0A0K1PHJ4"/>
<evidence type="ECO:0000256" key="13">
    <source>
        <dbReference type="SAM" id="Phobius"/>
    </source>
</evidence>
<evidence type="ECO:0000256" key="6">
    <source>
        <dbReference type="ARBA" id="ARBA00022692"/>
    </source>
</evidence>
<feature type="transmembrane region" description="Helical" evidence="13">
    <location>
        <begin position="182"/>
        <end position="203"/>
    </location>
</feature>
<dbReference type="InterPro" id="IPR059000">
    <property type="entry name" value="ATPase_P-type_domA"/>
</dbReference>
<evidence type="ECO:0000256" key="4">
    <source>
        <dbReference type="ARBA" id="ARBA00022475"/>
    </source>
</evidence>
<sequence length="777" mass="84565">MPEGAADPAFCCTGCKAVFGLLREQGLERYYDLAGESVVPVADSSGERSDAWLEPILARSLEGEGAVCTLDLDVQGLHCAACVWLMDELFRRREGGSALTVNPALGKLRVSWQRGRFDPRAFLADVERFGYRFGPSRKRTVDGSRGLLLRLGITAALAMNVMLFSVAFYVGLAPQEERIYRLFTELSVWLSAAVVCIGGWPFFKSAWLSLRRGVLHLDLPIALGILLVFGTSLHQARGGRGLFYFDTLNTFTTLMLVGRWLQQRILDRNRRFLLEDGGADGILVRRREGDRLVAVRAPLVRAGDHLVAAPGDLVPVDAQALEAGSFSTDWITGEAEVREIPAGQRVPAGAFNAGRRAIALVADTDFEESPLPALLRTTAPRSSSTHARFWDRLSRIYVVAVLAIAALGLGVWWPMDPERALEVTAALLVVTCPCAIGIAIPLAYELAQSRLRKAGFFVRRQDLLDELPRVRKLLFDKTGTLTLGRLRLRETEGLTALAPELRDAAFDMASRSNHPVSRCLSEELARMGARFDADASVEELPGLGLQLVRGGHTFRLGRPAWAGADAADPASTVLSMDGAAVAAFRTEETLRVDARRELDALREQGLEVWLLSGDAPAKVAAVATRLGIDEELAKGALSPEAKAALVDELDEGDTLFLGDGVNDSLAFERATCAGTPAIDRPVVPGKADFFLLGEGIRPIREAISLSLRLRQVNRRLIAVAVAYNLLAVVVSLAGWMTPLRAAIVMPLSSIGILLFTLASLEGREPKMETNRMTEAWR</sequence>
<feature type="domain" description="Putative metal-binding" evidence="15">
    <location>
        <begin position="8"/>
        <end position="37"/>
    </location>
</feature>
<dbReference type="InterPro" id="IPR006121">
    <property type="entry name" value="HMA_dom"/>
</dbReference>
<dbReference type="Proteomes" id="UP000055590">
    <property type="component" value="Chromosome"/>
</dbReference>
<evidence type="ECO:0000256" key="3">
    <source>
        <dbReference type="ARBA" id="ARBA00022448"/>
    </source>
</evidence>
<gene>
    <name evidence="16" type="ORF">AKJ08_3369</name>
</gene>
<feature type="transmembrane region" description="Helical" evidence="13">
    <location>
        <begin position="741"/>
        <end position="760"/>
    </location>
</feature>
<dbReference type="Pfam" id="PF00122">
    <property type="entry name" value="E1-E2_ATPase"/>
    <property type="match status" value="1"/>
</dbReference>
<dbReference type="Pfam" id="PF00702">
    <property type="entry name" value="Hydrolase"/>
    <property type="match status" value="1"/>
</dbReference>
<dbReference type="Gene3D" id="3.40.50.1000">
    <property type="entry name" value="HAD superfamily/HAD-like"/>
    <property type="match status" value="1"/>
</dbReference>
<dbReference type="Pfam" id="PF12156">
    <property type="entry name" value="ATPase-cat_bd"/>
    <property type="match status" value="1"/>
</dbReference>
<evidence type="ECO:0000313" key="16">
    <source>
        <dbReference type="EMBL" id="AKU92982.1"/>
    </source>
</evidence>
<dbReference type="GO" id="GO:0043682">
    <property type="term" value="F:P-type divalent copper transporter activity"/>
    <property type="evidence" value="ECO:0007669"/>
    <property type="project" value="TreeGrafter"/>
</dbReference>
<dbReference type="SUPFAM" id="SSF56784">
    <property type="entry name" value="HAD-like"/>
    <property type="match status" value="1"/>
</dbReference>
<evidence type="ECO:0000256" key="11">
    <source>
        <dbReference type="ARBA" id="ARBA00023065"/>
    </source>
</evidence>
<evidence type="ECO:0000256" key="8">
    <source>
        <dbReference type="ARBA" id="ARBA00022842"/>
    </source>
</evidence>
<keyword evidence="5" id="KW-0597">Phosphoprotein</keyword>
<dbReference type="STRING" id="1391653.AKJ08_3369"/>
<dbReference type="PANTHER" id="PTHR43520:SF5">
    <property type="entry name" value="CATION-TRANSPORTING P-TYPE ATPASE-RELATED"/>
    <property type="match status" value="1"/>
</dbReference>
<dbReference type="SUPFAM" id="SSF55008">
    <property type="entry name" value="HMA, heavy metal-associated domain"/>
    <property type="match status" value="1"/>
</dbReference>
<feature type="transmembrane region" description="Helical" evidence="13">
    <location>
        <begin position="215"/>
        <end position="236"/>
    </location>
</feature>
<evidence type="ECO:0000256" key="10">
    <source>
        <dbReference type="ARBA" id="ARBA00022989"/>
    </source>
</evidence>
<dbReference type="GO" id="GO:0005886">
    <property type="term" value="C:plasma membrane"/>
    <property type="evidence" value="ECO:0007669"/>
    <property type="project" value="UniProtKB-SubCell"/>
</dbReference>